<keyword evidence="1" id="KW-0805">Transcription regulation</keyword>
<sequence>MDPLDPDMFHPACPSSVMPIRIGDKWSAMIIVCLEQGPRRFSEIRVPVHGATPKVLTQTLRALERDGMITRTVYAEVPPRVEYELTPLGRTLLELIAVCRAWADEHLPTLLAAREAYEDRGSTPGSTAPAPFVDP</sequence>
<comment type="caution">
    <text evidence="5">The sequence shown here is derived from an EMBL/GenBank/DDBJ whole genome shotgun (WGS) entry which is preliminary data.</text>
</comment>
<keyword evidence="2" id="KW-0238">DNA-binding</keyword>
<dbReference type="PANTHER" id="PTHR33204:SF18">
    <property type="entry name" value="TRANSCRIPTIONAL REGULATORY PROTEIN"/>
    <property type="match status" value="1"/>
</dbReference>
<feature type="domain" description="HTH hxlR-type" evidence="4">
    <location>
        <begin position="13"/>
        <end position="111"/>
    </location>
</feature>
<dbReference type="Proteomes" id="UP001595847">
    <property type="component" value="Unassembled WGS sequence"/>
</dbReference>
<accession>A0ABV8FEI4</accession>
<keyword evidence="3" id="KW-0804">Transcription</keyword>
<gene>
    <name evidence="5" type="ORF">ACFOVU_01315</name>
</gene>
<evidence type="ECO:0000259" key="4">
    <source>
        <dbReference type="PROSITE" id="PS51118"/>
    </source>
</evidence>
<keyword evidence="6" id="KW-1185">Reference proteome</keyword>
<reference evidence="6" key="1">
    <citation type="journal article" date="2019" name="Int. J. Syst. Evol. Microbiol.">
        <title>The Global Catalogue of Microorganisms (GCM) 10K type strain sequencing project: providing services to taxonomists for standard genome sequencing and annotation.</title>
        <authorList>
            <consortium name="The Broad Institute Genomics Platform"/>
            <consortium name="The Broad Institute Genome Sequencing Center for Infectious Disease"/>
            <person name="Wu L."/>
            <person name="Ma J."/>
        </authorList>
    </citation>
    <scope>NUCLEOTIDE SEQUENCE [LARGE SCALE GENOMIC DNA]</scope>
    <source>
        <strain evidence="6">TBRC 1826</strain>
    </source>
</reference>
<evidence type="ECO:0000256" key="1">
    <source>
        <dbReference type="ARBA" id="ARBA00023015"/>
    </source>
</evidence>
<proteinExistence type="predicted"/>
<protein>
    <submittedName>
        <fullName evidence="5">Winged helix-turn-helix transcriptional regulator</fullName>
    </submittedName>
</protein>
<dbReference type="PROSITE" id="PS51118">
    <property type="entry name" value="HTH_HXLR"/>
    <property type="match status" value="1"/>
</dbReference>
<dbReference type="InterPro" id="IPR036388">
    <property type="entry name" value="WH-like_DNA-bd_sf"/>
</dbReference>
<dbReference type="InterPro" id="IPR036390">
    <property type="entry name" value="WH_DNA-bd_sf"/>
</dbReference>
<dbReference type="SUPFAM" id="SSF46785">
    <property type="entry name" value="Winged helix' DNA-binding domain"/>
    <property type="match status" value="1"/>
</dbReference>
<dbReference type="RefSeq" id="WP_378529402.1">
    <property type="nucleotide sequence ID" value="NZ_JBHSBH010000002.1"/>
</dbReference>
<evidence type="ECO:0000256" key="2">
    <source>
        <dbReference type="ARBA" id="ARBA00023125"/>
    </source>
</evidence>
<organism evidence="5 6">
    <name type="scientific">Nocardiopsis sediminis</name>
    <dbReference type="NCBI Taxonomy" id="1778267"/>
    <lineage>
        <taxon>Bacteria</taxon>
        <taxon>Bacillati</taxon>
        <taxon>Actinomycetota</taxon>
        <taxon>Actinomycetes</taxon>
        <taxon>Streptosporangiales</taxon>
        <taxon>Nocardiopsidaceae</taxon>
        <taxon>Nocardiopsis</taxon>
    </lineage>
</organism>
<dbReference type="EMBL" id="JBHSBH010000002">
    <property type="protein sequence ID" value="MFC3994537.1"/>
    <property type="molecule type" value="Genomic_DNA"/>
</dbReference>
<evidence type="ECO:0000313" key="5">
    <source>
        <dbReference type="EMBL" id="MFC3994537.1"/>
    </source>
</evidence>
<dbReference type="Pfam" id="PF01638">
    <property type="entry name" value="HxlR"/>
    <property type="match status" value="1"/>
</dbReference>
<dbReference type="InterPro" id="IPR002577">
    <property type="entry name" value="HTH_HxlR"/>
</dbReference>
<evidence type="ECO:0000256" key="3">
    <source>
        <dbReference type="ARBA" id="ARBA00023163"/>
    </source>
</evidence>
<evidence type="ECO:0000313" key="6">
    <source>
        <dbReference type="Proteomes" id="UP001595847"/>
    </source>
</evidence>
<name>A0ABV8FEI4_9ACTN</name>
<dbReference type="Gene3D" id="1.10.10.10">
    <property type="entry name" value="Winged helix-like DNA-binding domain superfamily/Winged helix DNA-binding domain"/>
    <property type="match status" value="1"/>
</dbReference>
<dbReference type="PANTHER" id="PTHR33204">
    <property type="entry name" value="TRANSCRIPTIONAL REGULATOR, MARR FAMILY"/>
    <property type="match status" value="1"/>
</dbReference>